<dbReference type="GO" id="GO:0009229">
    <property type="term" value="P:thiamine diphosphate biosynthetic process"/>
    <property type="evidence" value="ECO:0007669"/>
    <property type="project" value="UniProtKB-UniPathway"/>
</dbReference>
<keyword evidence="8" id="KW-0547">Nucleotide-binding</keyword>
<comment type="catalytic activity">
    <reaction evidence="1">
        <text>5-(2-hydroxyethyl)-4-methylthiazole + ATP = 4-methyl-5-(2-phosphooxyethyl)-thiazole + ADP + H(+)</text>
        <dbReference type="Rhea" id="RHEA:24212"/>
        <dbReference type="ChEBI" id="CHEBI:15378"/>
        <dbReference type="ChEBI" id="CHEBI:17957"/>
        <dbReference type="ChEBI" id="CHEBI:30616"/>
        <dbReference type="ChEBI" id="CHEBI:58296"/>
        <dbReference type="ChEBI" id="CHEBI:456216"/>
        <dbReference type="EC" id="2.7.1.50"/>
    </reaction>
</comment>
<evidence type="ECO:0000313" key="21">
    <source>
        <dbReference type="Proteomes" id="UP000606974"/>
    </source>
</evidence>
<evidence type="ECO:0000256" key="3">
    <source>
        <dbReference type="ARBA" id="ARBA00003814"/>
    </source>
</evidence>
<dbReference type="CDD" id="cd00564">
    <property type="entry name" value="TMP_TenI"/>
    <property type="match status" value="1"/>
</dbReference>
<evidence type="ECO:0000256" key="16">
    <source>
        <dbReference type="ARBA" id="ARBA00061146"/>
    </source>
</evidence>
<evidence type="ECO:0000256" key="4">
    <source>
        <dbReference type="ARBA" id="ARBA00004868"/>
    </source>
</evidence>
<dbReference type="SUPFAM" id="SSF51391">
    <property type="entry name" value="Thiamin phosphate synthase"/>
    <property type="match status" value="1"/>
</dbReference>
<evidence type="ECO:0000256" key="18">
    <source>
        <dbReference type="SAM" id="SignalP"/>
    </source>
</evidence>
<dbReference type="Gene3D" id="3.40.1190.20">
    <property type="match status" value="1"/>
</dbReference>
<dbReference type="InterPro" id="IPR000417">
    <property type="entry name" value="Hyethyz_kinase"/>
</dbReference>
<evidence type="ECO:0000256" key="6">
    <source>
        <dbReference type="ARBA" id="ARBA00022679"/>
    </source>
</evidence>
<comment type="similarity">
    <text evidence="17">In the N-terminal section; belongs to the thiamine-phosphate synthase family.</text>
</comment>
<sequence length="537" mass="56655">MNNIVIFIILALAQFDMPIDLTLYLVTDSTPNVLGDGDLLHIVEEAVNGGVSIVQYRDKHAETGELISMATKLHQVTQRMAVPLLINDRVDVALAVGAEGVHLGQDDMPIATARKILGKDAIIGITATSIEEAQAAHKGGADYLGVGTVFATPTKEDTKSIIGTAGIAAILQAMEDFKLPSVAIGGINASNVQRVLHQTSISARHSLDGVAVVSAIVAAKDPRKAASELKYLVQNAATKIYPAILPNAVAVKDTAALIQRVPNIVKKHGETNPLCHNMTNLVVQNFAANVCLATGSSPIMSNNGNEAPELAKFRGALVINMGTVTSDSLSNYLIAMKAYNAALNPVLFDPVGGGATTIRKDAVKNLMAGGFFDVIKGNEGEIKTVFGGPDAKQRGVDSGPSTSTTQEKAKLVTELARRERNIILMTGSMDFLSDGDRTLTISNGTPLLGQITGSGCALGSTIASYVAIHREDKFLAVLAAILHYEIAAERASAQKTVRGPGTFVSAFMDELSLIRQESMNGKDDWCSGAAKIEMTQV</sequence>
<comment type="catalytic activity">
    <reaction evidence="15">
        <text>2-[(2R,5Z)-2-carboxy-4-methylthiazol-5(2H)-ylidene]ethyl phosphate + 4-amino-2-methyl-5-(diphosphooxymethyl)pyrimidine + 2 H(+) = thiamine phosphate + CO2 + diphosphate</text>
        <dbReference type="Rhea" id="RHEA:47844"/>
        <dbReference type="ChEBI" id="CHEBI:15378"/>
        <dbReference type="ChEBI" id="CHEBI:16526"/>
        <dbReference type="ChEBI" id="CHEBI:33019"/>
        <dbReference type="ChEBI" id="CHEBI:37575"/>
        <dbReference type="ChEBI" id="CHEBI:57841"/>
        <dbReference type="ChEBI" id="CHEBI:62899"/>
        <dbReference type="EC" id="2.5.1.3"/>
    </reaction>
</comment>
<dbReference type="InterPro" id="IPR013785">
    <property type="entry name" value="Aldolase_TIM"/>
</dbReference>
<dbReference type="GO" id="GO:0005524">
    <property type="term" value="F:ATP binding"/>
    <property type="evidence" value="ECO:0007669"/>
    <property type="project" value="UniProtKB-KW"/>
</dbReference>
<evidence type="ECO:0000256" key="8">
    <source>
        <dbReference type="ARBA" id="ARBA00022741"/>
    </source>
</evidence>
<evidence type="ECO:0000256" key="12">
    <source>
        <dbReference type="ARBA" id="ARBA00022977"/>
    </source>
</evidence>
<evidence type="ECO:0000256" key="5">
    <source>
        <dbReference type="ARBA" id="ARBA00005165"/>
    </source>
</evidence>
<dbReference type="PRINTS" id="PR01099">
    <property type="entry name" value="HYETHTZKNASE"/>
</dbReference>
<evidence type="ECO:0000256" key="2">
    <source>
        <dbReference type="ARBA" id="ARBA00001946"/>
    </source>
</evidence>
<dbReference type="InterPro" id="IPR036206">
    <property type="entry name" value="ThiamineP_synth_sf"/>
</dbReference>
<comment type="function">
    <text evidence="3">Condenses 4-methyl-5-(beta-hydroxyethyl)thiazole monophosphate (THZ-P) and 2-methyl-4-amino-5-hydroxymethyl pyrimidine pyrophosphate (HMP-PP) to form thiamine monophosphate (TMP).</text>
</comment>
<dbReference type="GO" id="GO:0009228">
    <property type="term" value="P:thiamine biosynthetic process"/>
    <property type="evidence" value="ECO:0007669"/>
    <property type="project" value="UniProtKB-KW"/>
</dbReference>
<dbReference type="AlphaFoldDB" id="A0A8H7DZD2"/>
<dbReference type="GO" id="GO:0004789">
    <property type="term" value="F:thiamine-phosphate diphosphorylase activity"/>
    <property type="evidence" value="ECO:0007669"/>
    <property type="project" value="UniProtKB-EC"/>
</dbReference>
<feature type="signal peptide" evidence="18">
    <location>
        <begin position="1"/>
        <end position="18"/>
    </location>
</feature>
<evidence type="ECO:0000256" key="1">
    <source>
        <dbReference type="ARBA" id="ARBA00001771"/>
    </source>
</evidence>
<evidence type="ECO:0000256" key="17">
    <source>
        <dbReference type="ARBA" id="ARBA00061283"/>
    </source>
</evidence>
<evidence type="ECO:0000256" key="9">
    <source>
        <dbReference type="ARBA" id="ARBA00022777"/>
    </source>
</evidence>
<dbReference type="EMBL" id="JAACFV010000168">
    <property type="protein sequence ID" value="KAF7503637.1"/>
    <property type="molecule type" value="Genomic_DNA"/>
</dbReference>
<comment type="cofactor">
    <cofactor evidence="2">
        <name>Mg(2+)</name>
        <dbReference type="ChEBI" id="CHEBI:18420"/>
    </cofactor>
</comment>
<dbReference type="NCBIfam" id="NF006830">
    <property type="entry name" value="PRK09355.1"/>
    <property type="match status" value="1"/>
</dbReference>
<dbReference type="GO" id="GO:0005737">
    <property type="term" value="C:cytoplasm"/>
    <property type="evidence" value="ECO:0007669"/>
    <property type="project" value="TreeGrafter"/>
</dbReference>
<dbReference type="InterPro" id="IPR022998">
    <property type="entry name" value="ThiamineP_synth_TenI"/>
</dbReference>
<dbReference type="InterPro" id="IPR034291">
    <property type="entry name" value="TMP_synthase"/>
</dbReference>
<keyword evidence="11" id="KW-0460">Magnesium</keyword>
<dbReference type="SUPFAM" id="SSF53613">
    <property type="entry name" value="Ribokinase-like"/>
    <property type="match status" value="1"/>
</dbReference>
<keyword evidence="9" id="KW-0418">Kinase</keyword>
<comment type="pathway">
    <text evidence="5">Cofactor biosynthesis; thiamine diphosphate biosynthesis; thiamine phosphate from 4-amino-2-methyl-5-diphosphomethylpyrimidine and 4-methyl-5-(2-phosphoethyl)-thiazole: step 1/1.</text>
</comment>
<comment type="catalytic activity">
    <reaction evidence="14">
        <text>2-(2-carboxy-4-methylthiazol-5-yl)ethyl phosphate + 4-amino-2-methyl-5-(diphosphooxymethyl)pyrimidine + 2 H(+) = thiamine phosphate + CO2 + diphosphate</text>
        <dbReference type="Rhea" id="RHEA:47848"/>
        <dbReference type="ChEBI" id="CHEBI:15378"/>
        <dbReference type="ChEBI" id="CHEBI:16526"/>
        <dbReference type="ChEBI" id="CHEBI:33019"/>
        <dbReference type="ChEBI" id="CHEBI:37575"/>
        <dbReference type="ChEBI" id="CHEBI:57841"/>
        <dbReference type="ChEBI" id="CHEBI:62890"/>
        <dbReference type="EC" id="2.5.1.3"/>
    </reaction>
</comment>
<dbReference type="CDD" id="cd01170">
    <property type="entry name" value="THZ_kinase"/>
    <property type="match status" value="1"/>
</dbReference>
<dbReference type="FunFam" id="3.40.1190.20:FF:000042">
    <property type="entry name" value="Probable thiamine biosynthetic bifunctional enzyme"/>
    <property type="match status" value="1"/>
</dbReference>
<keyword evidence="10" id="KW-0067">ATP-binding</keyword>
<keyword evidence="12" id="KW-0784">Thiamine biosynthesis</keyword>
<dbReference type="Proteomes" id="UP000606974">
    <property type="component" value="Unassembled WGS sequence"/>
</dbReference>
<organism evidence="20 21">
    <name type="scientific">Endocarpon pusillum</name>
    <dbReference type="NCBI Taxonomy" id="364733"/>
    <lineage>
        <taxon>Eukaryota</taxon>
        <taxon>Fungi</taxon>
        <taxon>Dikarya</taxon>
        <taxon>Ascomycota</taxon>
        <taxon>Pezizomycotina</taxon>
        <taxon>Eurotiomycetes</taxon>
        <taxon>Chaetothyriomycetidae</taxon>
        <taxon>Verrucariales</taxon>
        <taxon>Verrucariaceae</taxon>
        <taxon>Endocarpon</taxon>
    </lineage>
</organism>
<dbReference type="NCBIfam" id="TIGR00693">
    <property type="entry name" value="thiE"/>
    <property type="match status" value="1"/>
</dbReference>
<dbReference type="NCBIfam" id="TIGR00694">
    <property type="entry name" value="thiM"/>
    <property type="match status" value="1"/>
</dbReference>
<dbReference type="HAMAP" id="MF_00097">
    <property type="entry name" value="TMP_synthase"/>
    <property type="match status" value="1"/>
</dbReference>
<protein>
    <recommendedName>
        <fullName evidence="19">Thiamine phosphate synthase/TenI domain-containing protein</fullName>
    </recommendedName>
</protein>
<evidence type="ECO:0000313" key="20">
    <source>
        <dbReference type="EMBL" id="KAF7503637.1"/>
    </source>
</evidence>
<dbReference type="HAMAP" id="MF_00228">
    <property type="entry name" value="Thz_kinase"/>
    <property type="match status" value="1"/>
</dbReference>
<proteinExistence type="inferred from homology"/>
<keyword evidence="6" id="KW-0808">Transferase</keyword>
<dbReference type="InterPro" id="IPR029056">
    <property type="entry name" value="Ribokinase-like"/>
</dbReference>
<evidence type="ECO:0000256" key="11">
    <source>
        <dbReference type="ARBA" id="ARBA00022842"/>
    </source>
</evidence>
<dbReference type="Pfam" id="PF02581">
    <property type="entry name" value="TMP-TENI"/>
    <property type="match status" value="1"/>
</dbReference>
<comment type="caution">
    <text evidence="20">The sequence shown here is derived from an EMBL/GenBank/DDBJ whole genome shotgun (WGS) entry which is preliminary data.</text>
</comment>
<evidence type="ECO:0000256" key="14">
    <source>
        <dbReference type="ARBA" id="ARBA00047851"/>
    </source>
</evidence>
<dbReference type="GO" id="GO:0004417">
    <property type="term" value="F:hydroxyethylthiazole kinase activity"/>
    <property type="evidence" value="ECO:0007669"/>
    <property type="project" value="UniProtKB-EC"/>
</dbReference>
<dbReference type="PANTHER" id="PTHR20857:SF23">
    <property type="entry name" value="THIAMINE BIOSYNTHETIC BIFUNCTIONAL ENZYME"/>
    <property type="match status" value="1"/>
</dbReference>
<keyword evidence="7" id="KW-0479">Metal-binding</keyword>
<name>A0A8H7DZD2_9EURO</name>
<feature type="chain" id="PRO_5034317337" description="Thiamine phosphate synthase/TenI domain-containing protein" evidence="18">
    <location>
        <begin position="19"/>
        <end position="537"/>
    </location>
</feature>
<dbReference type="OrthoDB" id="4994at2759"/>
<dbReference type="UniPathway" id="UPA00060">
    <property type="reaction ID" value="UER00139"/>
</dbReference>
<evidence type="ECO:0000256" key="13">
    <source>
        <dbReference type="ARBA" id="ARBA00047334"/>
    </source>
</evidence>
<evidence type="ECO:0000256" key="7">
    <source>
        <dbReference type="ARBA" id="ARBA00022723"/>
    </source>
</evidence>
<evidence type="ECO:0000259" key="19">
    <source>
        <dbReference type="Pfam" id="PF02581"/>
    </source>
</evidence>
<dbReference type="GO" id="GO:0000287">
    <property type="term" value="F:magnesium ion binding"/>
    <property type="evidence" value="ECO:0007669"/>
    <property type="project" value="InterPro"/>
</dbReference>
<keyword evidence="18" id="KW-0732">Signal</keyword>
<gene>
    <name evidence="20" type="ORF">GJ744_003415</name>
</gene>
<keyword evidence="21" id="KW-1185">Reference proteome</keyword>
<feature type="domain" description="Thiamine phosphate synthase/TenI" evidence="19">
    <location>
        <begin position="23"/>
        <end position="216"/>
    </location>
</feature>
<evidence type="ECO:0000256" key="10">
    <source>
        <dbReference type="ARBA" id="ARBA00022840"/>
    </source>
</evidence>
<dbReference type="Pfam" id="PF02110">
    <property type="entry name" value="HK"/>
    <property type="match status" value="1"/>
</dbReference>
<dbReference type="Gene3D" id="3.20.20.70">
    <property type="entry name" value="Aldolase class I"/>
    <property type="match status" value="1"/>
</dbReference>
<evidence type="ECO:0000256" key="15">
    <source>
        <dbReference type="ARBA" id="ARBA00047883"/>
    </source>
</evidence>
<dbReference type="FunFam" id="3.20.20.70:FF:000104">
    <property type="entry name" value="Thiamine biosynthetic bifunctional enzyme"/>
    <property type="match status" value="1"/>
</dbReference>
<comment type="pathway">
    <text evidence="4">Cofactor biosynthesis; thiamine diphosphate biosynthesis; 4-methyl-5-(2-phosphoethyl)-thiazole from 5-(2-hydroxyethyl)-4-methylthiazole: step 1/1.</text>
</comment>
<dbReference type="PANTHER" id="PTHR20857">
    <property type="entry name" value="THIAMINE-PHOSPHATE PYROPHOSPHORYLASE"/>
    <property type="match status" value="1"/>
</dbReference>
<comment type="catalytic activity">
    <reaction evidence="13">
        <text>4-methyl-5-(2-phosphooxyethyl)-thiazole + 4-amino-2-methyl-5-(diphosphooxymethyl)pyrimidine + H(+) = thiamine phosphate + diphosphate</text>
        <dbReference type="Rhea" id="RHEA:22328"/>
        <dbReference type="ChEBI" id="CHEBI:15378"/>
        <dbReference type="ChEBI" id="CHEBI:33019"/>
        <dbReference type="ChEBI" id="CHEBI:37575"/>
        <dbReference type="ChEBI" id="CHEBI:57841"/>
        <dbReference type="ChEBI" id="CHEBI:58296"/>
        <dbReference type="EC" id="2.5.1.3"/>
    </reaction>
</comment>
<comment type="similarity">
    <text evidence="16">In the C-terminal section; belongs to the Thz kinase family.</text>
</comment>
<accession>A0A8H7DZD2</accession>
<reference evidence="20" key="1">
    <citation type="submission" date="2020-02" db="EMBL/GenBank/DDBJ databases">
        <authorList>
            <person name="Palmer J.M."/>
        </authorList>
    </citation>
    <scope>NUCLEOTIDE SEQUENCE</scope>
    <source>
        <strain evidence="20">EPUS1.4</strain>
        <tissue evidence="20">Thallus</tissue>
    </source>
</reference>